<dbReference type="GO" id="GO:0003993">
    <property type="term" value="F:acid phosphatase activity"/>
    <property type="evidence" value="ECO:0007669"/>
    <property type="project" value="TreeGrafter"/>
</dbReference>
<dbReference type="InterPro" id="IPR029033">
    <property type="entry name" value="His_PPase_superfam"/>
</dbReference>
<dbReference type="PROSITE" id="PS00616">
    <property type="entry name" value="HIS_ACID_PHOSPHAT_1"/>
    <property type="match status" value="1"/>
</dbReference>
<keyword evidence="5" id="KW-1015">Disulfide bond</keyword>
<reference evidence="7" key="2">
    <citation type="submission" date="2014-02" db="EMBL/GenBank/DDBJ databases">
        <title>Complete DNA sequence of /Kuraishia capsulata/ illustrates novel genomic features among budding yeasts (/Saccharomycotina/).</title>
        <authorList>
            <person name="Morales L."/>
            <person name="Noel B."/>
            <person name="Porcel B."/>
            <person name="Marcet-Houben M."/>
            <person name="Hullo M-F."/>
            <person name="Sacerdot C."/>
            <person name="Tekaia F."/>
            <person name="Leh-Louis V."/>
            <person name="Despons L."/>
            <person name="Khanna V."/>
            <person name="Aury J-M."/>
            <person name="Barbe V."/>
            <person name="Couloux A."/>
            <person name="Labadie K."/>
            <person name="Pelletier E."/>
            <person name="Souciet J-L."/>
            <person name="Boekhout T."/>
            <person name="Gabaldon T."/>
            <person name="Wincker P."/>
            <person name="Dujon B."/>
        </authorList>
    </citation>
    <scope>NUCLEOTIDE SEQUENCE</scope>
    <source>
        <strain evidence="7">CBS 1993</strain>
    </source>
</reference>
<comment type="similarity">
    <text evidence="1">Belongs to the histidine acid phosphatase family.</text>
</comment>
<sequence length="480" mass="53671">MKFPEFAVSSFLIFILLHAATGKPYNQSSREQYNILHYLAANGPYVDFSGFGIDSDVPFGCEVTQVQILMRHGERFPTIGAGKELCSLYKKLTSADISEYKGPLGFVKDWKYAFPEKDLEMESTVGVYAGLKRCHLEGERFNQKYGHLWGGKAKLPVFAAGQTRVVDSAKAFIRGFVGESRLFKAQVVVIPENSEQGANTLTSRAACVNADDSANEDYIARFDTSYLEREARRLNSLSPGYDLSAEDVASLVRSCAFELNVQGNSSICGVLSSDVYAGFSYQRDLYLYYNKGPGYNMSNALGSLFVNASIALLNQKDGVNSDGINGYEQKIFMSFSHDTDIISIASAFGLYEGQDSLPVDRIEFQRSFKVSDLVPMAGHLVLERLMCGKNEYVRIIMNESVYPLPWCQTGPGFSCPLELFTEHLQEMVDNNDYTKLCEQSKGPQKLTFFWDWETAGYRVIELGESMNEQLDSSFYWNALG</sequence>
<dbReference type="Gene3D" id="3.40.50.1240">
    <property type="entry name" value="Phosphoglycerate mutase-like"/>
    <property type="match status" value="1"/>
</dbReference>
<keyword evidence="2" id="KW-0378">Hydrolase</keyword>
<proteinExistence type="inferred from homology"/>
<keyword evidence="6" id="KW-0732">Signal</keyword>
<feature type="disulfide bond" evidence="5">
    <location>
        <begin position="407"/>
        <end position="415"/>
    </location>
</feature>
<dbReference type="PROSITE" id="PS00778">
    <property type="entry name" value="HIS_ACID_PHOSPHAT_2"/>
    <property type="match status" value="1"/>
</dbReference>
<dbReference type="SUPFAM" id="SSF53254">
    <property type="entry name" value="Phosphoglycerate mutase-like"/>
    <property type="match status" value="1"/>
</dbReference>
<protein>
    <submittedName>
        <fullName evidence="7">Uncharacterized protein</fullName>
    </submittedName>
</protein>
<dbReference type="GeneID" id="34518994"/>
<dbReference type="InterPro" id="IPR016274">
    <property type="entry name" value="Histidine_acid_Pase_euk"/>
</dbReference>
<feature type="disulfide bond" evidence="5">
    <location>
        <begin position="207"/>
        <end position="437"/>
    </location>
</feature>
<dbReference type="AlphaFoldDB" id="W6MH96"/>
<feature type="active site" description="Nucleophile" evidence="4">
    <location>
        <position position="72"/>
    </location>
</feature>
<dbReference type="GO" id="GO:0009277">
    <property type="term" value="C:fungal-type cell wall"/>
    <property type="evidence" value="ECO:0007669"/>
    <property type="project" value="TreeGrafter"/>
</dbReference>
<evidence type="ECO:0000256" key="6">
    <source>
        <dbReference type="SAM" id="SignalP"/>
    </source>
</evidence>
<dbReference type="PIRSF" id="PIRSF000894">
    <property type="entry name" value="Acid_phosphatase"/>
    <property type="match status" value="1"/>
</dbReference>
<keyword evidence="8" id="KW-1185">Reference proteome</keyword>
<feature type="active site" description="Proton donor" evidence="4">
    <location>
        <position position="338"/>
    </location>
</feature>
<dbReference type="HOGENOM" id="CLU_020880_3_1_1"/>
<dbReference type="InterPro" id="IPR000560">
    <property type="entry name" value="His_Pase_clade-2"/>
</dbReference>
<dbReference type="EMBL" id="HG793126">
    <property type="protein sequence ID" value="CDK25594.1"/>
    <property type="molecule type" value="Genomic_DNA"/>
</dbReference>
<gene>
    <name evidence="7" type="ORF">KUCA_T00001564001</name>
</gene>
<evidence type="ECO:0000256" key="1">
    <source>
        <dbReference type="ARBA" id="ARBA00005375"/>
    </source>
</evidence>
<keyword evidence="3" id="KW-0325">Glycoprotein</keyword>
<feature type="signal peptide" evidence="6">
    <location>
        <begin position="1"/>
        <end position="22"/>
    </location>
</feature>
<evidence type="ECO:0000256" key="4">
    <source>
        <dbReference type="PIRSR" id="PIRSR000894-1"/>
    </source>
</evidence>
<dbReference type="InterPro" id="IPR033379">
    <property type="entry name" value="Acid_Pase_AS"/>
</dbReference>
<name>W6MH96_9ASCO</name>
<reference evidence="7" key="1">
    <citation type="submission" date="2013-12" db="EMBL/GenBank/DDBJ databases">
        <authorList>
            <person name="Genoscope - CEA"/>
        </authorList>
    </citation>
    <scope>NUCLEOTIDE SEQUENCE</scope>
    <source>
        <strain evidence="7">CBS 1993</strain>
    </source>
</reference>
<feature type="disulfide bond" evidence="5">
    <location>
        <begin position="61"/>
        <end position="387"/>
    </location>
</feature>
<evidence type="ECO:0000256" key="2">
    <source>
        <dbReference type="ARBA" id="ARBA00022801"/>
    </source>
</evidence>
<evidence type="ECO:0000313" key="8">
    <source>
        <dbReference type="Proteomes" id="UP000019384"/>
    </source>
</evidence>
<accession>W6MH96</accession>
<dbReference type="PANTHER" id="PTHR20963:SF18">
    <property type="entry name" value="ACID PHOSPHATASE PHO11-RELATED"/>
    <property type="match status" value="1"/>
</dbReference>
<evidence type="ECO:0000256" key="3">
    <source>
        <dbReference type="ARBA" id="ARBA00023180"/>
    </source>
</evidence>
<dbReference type="RefSeq" id="XP_022457606.1">
    <property type="nucleotide sequence ID" value="XM_022603757.1"/>
</dbReference>
<evidence type="ECO:0000256" key="5">
    <source>
        <dbReference type="PIRSR" id="PIRSR000894-2"/>
    </source>
</evidence>
<evidence type="ECO:0000313" key="7">
    <source>
        <dbReference type="EMBL" id="CDK25594.1"/>
    </source>
</evidence>
<dbReference type="Pfam" id="PF00328">
    <property type="entry name" value="His_Phos_2"/>
    <property type="match status" value="1"/>
</dbReference>
<dbReference type="STRING" id="1382522.W6MH96"/>
<organism evidence="7 8">
    <name type="scientific">Kuraishia capsulata CBS 1993</name>
    <dbReference type="NCBI Taxonomy" id="1382522"/>
    <lineage>
        <taxon>Eukaryota</taxon>
        <taxon>Fungi</taxon>
        <taxon>Dikarya</taxon>
        <taxon>Ascomycota</taxon>
        <taxon>Saccharomycotina</taxon>
        <taxon>Pichiomycetes</taxon>
        <taxon>Pichiales</taxon>
        <taxon>Pichiaceae</taxon>
        <taxon>Kuraishia</taxon>
    </lineage>
</organism>
<feature type="disulfide bond" evidence="5">
    <location>
        <begin position="255"/>
        <end position="268"/>
    </location>
</feature>
<dbReference type="Proteomes" id="UP000019384">
    <property type="component" value="Unassembled WGS sequence"/>
</dbReference>
<dbReference type="OrthoDB" id="6509975at2759"/>
<feature type="chain" id="PRO_5004878352" evidence="6">
    <location>
        <begin position="23"/>
        <end position="480"/>
    </location>
</feature>
<dbReference type="PANTHER" id="PTHR20963">
    <property type="entry name" value="MULTIPLE INOSITOL POLYPHOSPHATE PHOSPHATASE-RELATED"/>
    <property type="match status" value="1"/>
</dbReference>
<dbReference type="CDD" id="cd07061">
    <property type="entry name" value="HP_HAP_like"/>
    <property type="match status" value="1"/>
</dbReference>